<dbReference type="EMBL" id="JAQBIE010000008">
    <property type="protein sequence ID" value="MDB6177364.1"/>
    <property type="molecule type" value="Genomic_DNA"/>
</dbReference>
<organism evidence="7 8">
    <name type="scientific">Paracoccus onchidii</name>
    <dbReference type="NCBI Taxonomy" id="3017813"/>
    <lineage>
        <taxon>Bacteria</taxon>
        <taxon>Pseudomonadati</taxon>
        <taxon>Pseudomonadota</taxon>
        <taxon>Alphaproteobacteria</taxon>
        <taxon>Rhodobacterales</taxon>
        <taxon>Paracoccaceae</taxon>
        <taxon>Paracoccus</taxon>
    </lineage>
</organism>
<comment type="caution">
    <text evidence="7">The sequence shown here is derived from an EMBL/GenBank/DDBJ whole genome shotgun (WGS) entry which is preliminary data.</text>
</comment>
<dbReference type="InterPro" id="IPR011059">
    <property type="entry name" value="Metal-dep_hydrolase_composite"/>
</dbReference>
<evidence type="ECO:0000256" key="1">
    <source>
        <dbReference type="ARBA" id="ARBA00010716"/>
    </source>
</evidence>
<comment type="similarity">
    <text evidence="1 5">Belongs to the metallo-dependent hydrolases superfamily. NagA family.</text>
</comment>
<keyword evidence="3 5" id="KW-0378">Hydrolase</keyword>
<keyword evidence="4 5" id="KW-0119">Carbohydrate metabolism</keyword>
<dbReference type="NCBIfam" id="TIGR00221">
    <property type="entry name" value="nagA"/>
    <property type="match status" value="1"/>
</dbReference>
<evidence type="ECO:0000313" key="8">
    <source>
        <dbReference type="Proteomes" id="UP001165641"/>
    </source>
</evidence>
<evidence type="ECO:0000256" key="3">
    <source>
        <dbReference type="ARBA" id="ARBA00022801"/>
    </source>
</evidence>
<sequence length="381" mass="39976">MGQSTLIYHNGPIFDGSRLHHHAFAQFEDGVLARIGRWDELPAQGRSIDLRGDILSIGYVDLQVNGGAGLMFGDDVSVEALGRMAAAHRKLGVTHVLPTLITDTPRATRAAIDVAIAAIAANVPGVAGLHLEGPHLSLARKGAHDAQLIRPMGADDLRNLIMAAADLPCLMVTVAPENVTEAQVAALARAGVIVSLGHSDAGYDTCQRYFRAGARCATHLFNAMSQLNSREPGLVGAALSCGGVHAGLIADAVHVHPATIRLAWQANSEPGRLFLVSDAMAVAGTDLDRFALGGRCINRRDGQLRLDDGTLAGADLDLTTAVSVLVNKIGVPLQDALRAATTVPARFCGFEDVAMAPGTTRLDQLNRISANLTAVAPQNMI</sequence>
<dbReference type="Gene3D" id="3.20.20.140">
    <property type="entry name" value="Metal-dependent hydrolases"/>
    <property type="match status" value="1"/>
</dbReference>
<dbReference type="SUPFAM" id="SSF51556">
    <property type="entry name" value="Metallo-dependent hydrolases"/>
    <property type="match status" value="1"/>
</dbReference>
<dbReference type="InterPro" id="IPR032466">
    <property type="entry name" value="Metal_Hydrolase"/>
</dbReference>
<dbReference type="Gene3D" id="2.30.40.10">
    <property type="entry name" value="Urease, subunit C, domain 1"/>
    <property type="match status" value="1"/>
</dbReference>
<name>A0ABT4ZDL4_9RHOB</name>
<protein>
    <submittedName>
        <fullName evidence="7">N-acetylglucosamine-6-phosphate deacetylase</fullName>
        <ecNumber evidence="7">3.5.1.25</ecNumber>
    </submittedName>
</protein>
<dbReference type="RefSeq" id="WP_271888489.1">
    <property type="nucleotide sequence ID" value="NZ_JAQBIE010000008.1"/>
</dbReference>
<evidence type="ECO:0000256" key="2">
    <source>
        <dbReference type="ARBA" id="ARBA00022723"/>
    </source>
</evidence>
<evidence type="ECO:0000313" key="7">
    <source>
        <dbReference type="EMBL" id="MDB6177364.1"/>
    </source>
</evidence>
<dbReference type="SUPFAM" id="SSF51338">
    <property type="entry name" value="Composite domain of metallo-dependent hydrolases"/>
    <property type="match status" value="1"/>
</dbReference>
<dbReference type="PIRSF" id="PIRSF038994">
    <property type="entry name" value="NagA"/>
    <property type="match status" value="1"/>
</dbReference>
<evidence type="ECO:0000259" key="6">
    <source>
        <dbReference type="Pfam" id="PF01979"/>
    </source>
</evidence>
<feature type="domain" description="Amidohydrolase-related" evidence="6">
    <location>
        <begin position="54"/>
        <end position="352"/>
    </location>
</feature>
<dbReference type="InterPro" id="IPR003764">
    <property type="entry name" value="GlcNAc_6-P_deAcase"/>
</dbReference>
<dbReference type="Proteomes" id="UP001165641">
    <property type="component" value="Unassembled WGS sequence"/>
</dbReference>
<gene>
    <name evidence="7" type="primary">nagA</name>
    <name evidence="7" type="ORF">PAF17_07545</name>
</gene>
<evidence type="ECO:0000256" key="5">
    <source>
        <dbReference type="PIRNR" id="PIRNR038994"/>
    </source>
</evidence>
<reference evidence="7" key="1">
    <citation type="submission" date="2022-12" db="EMBL/GenBank/DDBJ databases">
        <title>Paracoccus onchidii sp. nov., isolated from a marine invertebrate from the South China Sea.</title>
        <authorList>
            <person name="Xu S."/>
            <person name="Liu Z."/>
            <person name="Xu Y."/>
        </authorList>
    </citation>
    <scope>NUCLEOTIDE SEQUENCE</scope>
    <source>
        <strain evidence="7">Z330</strain>
    </source>
</reference>
<evidence type="ECO:0000256" key="4">
    <source>
        <dbReference type="ARBA" id="ARBA00023277"/>
    </source>
</evidence>
<dbReference type="InterPro" id="IPR006680">
    <property type="entry name" value="Amidohydro-rel"/>
</dbReference>
<dbReference type="PANTHER" id="PTHR11113:SF14">
    <property type="entry name" value="N-ACETYLGLUCOSAMINE-6-PHOSPHATE DEACETYLASE"/>
    <property type="match status" value="1"/>
</dbReference>
<dbReference type="PANTHER" id="PTHR11113">
    <property type="entry name" value="N-ACETYLGLUCOSAMINE-6-PHOSPHATE DEACETYLASE"/>
    <property type="match status" value="1"/>
</dbReference>
<keyword evidence="8" id="KW-1185">Reference proteome</keyword>
<accession>A0ABT4ZDL4</accession>
<proteinExistence type="inferred from homology"/>
<dbReference type="GO" id="GO:0008448">
    <property type="term" value="F:N-acetylglucosamine-6-phosphate deacetylase activity"/>
    <property type="evidence" value="ECO:0007669"/>
    <property type="project" value="UniProtKB-EC"/>
</dbReference>
<keyword evidence="2" id="KW-0479">Metal-binding</keyword>
<dbReference type="EC" id="3.5.1.25" evidence="7"/>
<dbReference type="Pfam" id="PF01979">
    <property type="entry name" value="Amidohydro_1"/>
    <property type="match status" value="1"/>
</dbReference>